<proteinExistence type="predicted"/>
<comment type="caution">
    <text evidence="3">The sequence shown here is derived from an EMBL/GenBank/DDBJ whole genome shotgun (WGS) entry which is preliminary data.</text>
</comment>
<evidence type="ECO:0000256" key="1">
    <source>
        <dbReference type="SAM" id="MobiDB-lite"/>
    </source>
</evidence>
<dbReference type="SUPFAM" id="SSF54593">
    <property type="entry name" value="Glyoxalase/Bleomycin resistance protein/Dihydroxybiphenyl dioxygenase"/>
    <property type="match status" value="1"/>
</dbReference>
<dbReference type="EMBL" id="MDAL01000015">
    <property type="protein sequence ID" value="PMN93184.1"/>
    <property type="molecule type" value="Genomic_DNA"/>
</dbReference>
<accession>A0A2N7LCX1</accession>
<protein>
    <submittedName>
        <fullName evidence="3">Glyoxalase</fullName>
    </submittedName>
</protein>
<dbReference type="Gene3D" id="3.10.180.10">
    <property type="entry name" value="2,3-Dihydroxybiphenyl 1,2-Dioxygenase, domain 1"/>
    <property type="match status" value="1"/>
</dbReference>
<feature type="domain" description="VOC" evidence="2">
    <location>
        <begin position="3"/>
        <end position="131"/>
    </location>
</feature>
<dbReference type="Proteomes" id="UP000235387">
    <property type="component" value="Unassembled WGS sequence"/>
</dbReference>
<dbReference type="AlphaFoldDB" id="A0A2N7LCX1"/>
<evidence type="ECO:0000313" key="3">
    <source>
        <dbReference type="EMBL" id="PMN93184.1"/>
    </source>
</evidence>
<organism evidence="3 4">
    <name type="scientific">Enterovibrio norvegicus</name>
    <dbReference type="NCBI Taxonomy" id="188144"/>
    <lineage>
        <taxon>Bacteria</taxon>
        <taxon>Pseudomonadati</taxon>
        <taxon>Pseudomonadota</taxon>
        <taxon>Gammaproteobacteria</taxon>
        <taxon>Vibrionales</taxon>
        <taxon>Vibrionaceae</taxon>
        <taxon>Enterovibrio</taxon>
    </lineage>
</organism>
<dbReference type="RefSeq" id="WP_017010027.1">
    <property type="nucleotide sequence ID" value="NZ_AJYF02000321.1"/>
</dbReference>
<sequence length="161" mass="18328">MVRLEHINLVMEDIRPTLAFLLTAFPQWRVRGEGDMTWGSAENASTRHWLHVGDDDYYLTLNDGAVGEIRDLKGIQPGVAHIGFVVDDLQSVIHRLSLKGFSVDIKGRDHPFRETVYYNDPAGFQFEFLQYNSDKPSEKNMYGGESGELEKKETNQNTTHA</sequence>
<dbReference type="InterPro" id="IPR037523">
    <property type="entry name" value="VOC_core"/>
</dbReference>
<gene>
    <name evidence="3" type="ORF">BCT23_13835</name>
</gene>
<dbReference type="InterPro" id="IPR029068">
    <property type="entry name" value="Glyas_Bleomycin-R_OHBP_Dase"/>
</dbReference>
<feature type="region of interest" description="Disordered" evidence="1">
    <location>
        <begin position="134"/>
        <end position="161"/>
    </location>
</feature>
<evidence type="ECO:0000313" key="4">
    <source>
        <dbReference type="Proteomes" id="UP000235387"/>
    </source>
</evidence>
<evidence type="ECO:0000259" key="2">
    <source>
        <dbReference type="PROSITE" id="PS51819"/>
    </source>
</evidence>
<dbReference type="PROSITE" id="PS51819">
    <property type="entry name" value="VOC"/>
    <property type="match status" value="1"/>
</dbReference>
<reference evidence="4" key="1">
    <citation type="submission" date="2016-07" db="EMBL/GenBank/DDBJ databases">
        <title>Nontailed viruses are major unrecognized killers of bacteria in the ocean.</title>
        <authorList>
            <person name="Kauffman K."/>
            <person name="Hussain F."/>
            <person name="Yang J."/>
            <person name="Arevalo P."/>
            <person name="Brown J."/>
            <person name="Cutler M."/>
            <person name="Kelly L."/>
            <person name="Polz M.F."/>
        </authorList>
    </citation>
    <scope>NUCLEOTIDE SEQUENCE [LARGE SCALE GENOMIC DNA]</scope>
    <source>
        <strain evidence="4">10N.261.45.A10</strain>
    </source>
</reference>
<dbReference type="Pfam" id="PF00903">
    <property type="entry name" value="Glyoxalase"/>
    <property type="match status" value="1"/>
</dbReference>
<dbReference type="InterPro" id="IPR004360">
    <property type="entry name" value="Glyas_Fos-R_dOase_dom"/>
</dbReference>
<name>A0A2N7LCX1_9GAMM</name>